<dbReference type="Pfam" id="PF00072">
    <property type="entry name" value="Response_reg"/>
    <property type="match status" value="1"/>
</dbReference>
<dbReference type="InterPro" id="IPR003018">
    <property type="entry name" value="GAF"/>
</dbReference>
<dbReference type="InterPro" id="IPR035965">
    <property type="entry name" value="PAS-like_dom_sf"/>
</dbReference>
<dbReference type="Gene3D" id="3.30.565.10">
    <property type="entry name" value="Histidine kinase-like ATPase, C-terminal domain"/>
    <property type="match status" value="1"/>
</dbReference>
<dbReference type="Gene3D" id="3.30.450.20">
    <property type="entry name" value="PAS domain"/>
    <property type="match status" value="5"/>
</dbReference>
<dbReference type="InterPro" id="IPR011006">
    <property type="entry name" value="CheY-like_superfamily"/>
</dbReference>
<protein>
    <recommendedName>
        <fullName evidence="3">histidine kinase</fullName>
        <ecNumber evidence="3">2.7.13.3</ecNumber>
    </recommendedName>
</protein>
<dbReference type="PROSITE" id="PS50113">
    <property type="entry name" value="PAC"/>
    <property type="match status" value="3"/>
</dbReference>
<feature type="coiled-coil region" evidence="16">
    <location>
        <begin position="1378"/>
        <end position="1405"/>
    </location>
</feature>
<dbReference type="Pfam" id="PF02518">
    <property type="entry name" value="HATPase_c"/>
    <property type="match status" value="1"/>
</dbReference>
<dbReference type="PROSITE" id="PS50109">
    <property type="entry name" value="HIS_KIN"/>
    <property type="match status" value="1"/>
</dbReference>
<evidence type="ECO:0000256" key="1">
    <source>
        <dbReference type="ARBA" id="ARBA00000085"/>
    </source>
</evidence>
<evidence type="ECO:0000256" key="5">
    <source>
        <dbReference type="ARBA" id="ARBA00022553"/>
    </source>
</evidence>
<dbReference type="SUPFAM" id="SSF52172">
    <property type="entry name" value="CheY-like"/>
    <property type="match status" value="1"/>
</dbReference>
<dbReference type="PANTHER" id="PTHR45339">
    <property type="entry name" value="HYBRID SIGNAL TRANSDUCTION HISTIDINE KINASE J"/>
    <property type="match status" value="1"/>
</dbReference>
<evidence type="ECO:0000256" key="10">
    <source>
        <dbReference type="ARBA" id="ARBA00022840"/>
    </source>
</evidence>
<keyword evidence="4" id="KW-1003">Cell membrane</keyword>
<dbReference type="Proteomes" id="UP001228581">
    <property type="component" value="Unassembled WGS sequence"/>
</dbReference>
<dbReference type="SMART" id="SM00387">
    <property type="entry name" value="HATPase_c"/>
    <property type="match status" value="1"/>
</dbReference>
<dbReference type="InterPro" id="IPR013656">
    <property type="entry name" value="PAS_4"/>
</dbReference>
<organism evidence="22 23">
    <name type="scientific">Xanthocytophaga flava</name>
    <dbReference type="NCBI Taxonomy" id="3048013"/>
    <lineage>
        <taxon>Bacteria</taxon>
        <taxon>Pseudomonadati</taxon>
        <taxon>Bacteroidota</taxon>
        <taxon>Cytophagia</taxon>
        <taxon>Cytophagales</taxon>
        <taxon>Rhodocytophagaceae</taxon>
        <taxon>Xanthocytophaga</taxon>
    </lineage>
</organism>
<dbReference type="CDD" id="cd17546">
    <property type="entry name" value="REC_hyHK_CKI1_RcsC-like"/>
    <property type="match status" value="1"/>
</dbReference>
<keyword evidence="9" id="KW-0418">Kinase</keyword>
<comment type="subcellular location">
    <subcellularLocation>
        <location evidence="2">Cell membrane</location>
        <topology evidence="2">Multi-pass membrane protein</topology>
    </subcellularLocation>
</comment>
<dbReference type="InterPro" id="IPR036641">
    <property type="entry name" value="HPT_dom_sf"/>
</dbReference>
<keyword evidence="6" id="KW-0808">Transferase</keyword>
<evidence type="ECO:0000256" key="7">
    <source>
        <dbReference type="ARBA" id="ARBA00022692"/>
    </source>
</evidence>
<evidence type="ECO:0000256" key="14">
    <source>
        <dbReference type="PROSITE-ProRule" id="PRU00110"/>
    </source>
</evidence>
<dbReference type="SUPFAM" id="SSF55781">
    <property type="entry name" value="GAF domain-like"/>
    <property type="match status" value="1"/>
</dbReference>
<feature type="domain" description="PAC" evidence="20">
    <location>
        <begin position="685"/>
        <end position="737"/>
    </location>
</feature>
<dbReference type="RefSeq" id="WP_313995810.1">
    <property type="nucleotide sequence ID" value="NZ_JASJOT010000006.1"/>
</dbReference>
<keyword evidence="10" id="KW-0067">ATP-binding</keyword>
<dbReference type="InterPro" id="IPR036097">
    <property type="entry name" value="HisK_dim/P_sf"/>
</dbReference>
<dbReference type="Gene3D" id="3.30.450.40">
    <property type="match status" value="1"/>
</dbReference>
<dbReference type="EMBL" id="JASJOT010000006">
    <property type="protein sequence ID" value="MDJ1493550.1"/>
    <property type="molecule type" value="Genomic_DNA"/>
</dbReference>
<sequence>MDYIDSVTQQEKSRLLQEIDRLNHKIAQYEKLTQPGLGEAIPASISKTGYNQLFNSPLRAKEFDQPLAQNNDELIIIFDREGNVLDANRAALHWFQYSREELISRSAKNFCEAYGLDFERFQEYLKRTWQGEELTIERQLVSKKGTFLFEILLKKAIYLGREAIAIYGRDITEIKIAEEEKKRQVAQRDAEEQFLRTLEKVNLVCFRIESDETISFCNDYLLKVTGWSREEVLGQNFFDVFVPVSDHVPRRKEFYNALKNGGFFEITERSLLGKDGNLRYIQFSSVVLNTQKGEISAITRVGEDITDKKKVTAILARTHAQLQDLFDNANDLIQIISLKGDVLFANRAWQDKLGYSGAEIEKLNIREIVHPQHLKSTLSKFNRIANGEKIYKFQTVFRSKSGQDIYLAGSVSCRYEAGKPTALRCILYDTTERIRAERAQNLYYSIANLTTKSGNLDILYQNIHKELGKIIDVRNFYITLYNNERNFLYYPYFVDEDTSSDLRVTQRRVGRGLTEFAMFYNKPLFLYEEQIVRLAEENNLELYGKTPKVWMGVPLKIESRTTGIIAVKSYDNPNTYSTRDLELLDFISGQIALAIERKQNEEKLYKQTAQLNAVFESGSHLMWSVNKRLYLTSFNKNFADSYESRFGFRPIIGVNTDRVRSEFMRSHNYHNWEARYRLALQGIPQHFETQIRTKQNENSWREVYLNPIISKDGTIEELSAIAHDITEKKESDMNLIESEKKFRSIFESFQDIYYRSDLRGIIRMISPSAYEVGNYNDGEIIGRNITDFFIDKGKSYHTYRQLRRNGSAKNIEVGFITKQGIEIQFLLNVRLVHDENGNPIEIEGVARDITERKKAEEELLKAKEIAEKSLKVKERFLANMSHEIRTPMNGIIGMIDVLNDTPLNPKQKEYVQTVKKSSETLLTILNDILDLSKIEAGKMELHKAPLSFLSTIEKLHALFSQQAATKNNILKYHIDEKVPEFIIADETRLLQILSNLTSNAIKFTEKGTVSIQVSLYESKGKVKKIKASVSDTGIGISKENLSLLFNAFNQVDNSSTKSYGGTGLGLAISKELARMMGGEIGVESQSGKGSTFWFTFEAKETNISPLTKNITEGEFKEGDVFNGSKPLVLLTDDNMVNRTVASEILGKAGCIIEMAENGFMAIEKVKNTFADPTKRNYDIILMDIQMPDMDGITATQHIRQLDIKDLPPIIAMTAYSMKEDREKFLSQGMDDYIAKPIRAAALIQKVKEWFDKSGNLKATTNVIHPIIASQDVDVSMESITPKVSDPKTEPAVVLEVEKEVPVLNLEVIGQLKKYGGEEMVLATLEEFIAEAYEQMNENLEALPSKDYKKILSNLHTLKGNAGTLGIEKIANFARTTEADLKNNVVKNLKKNLLKIQKEIEIFENSYKEILGTDIEAKTES</sequence>
<dbReference type="SMART" id="SM00448">
    <property type="entry name" value="REC"/>
    <property type="match status" value="1"/>
</dbReference>
<keyword evidence="16" id="KW-0175">Coiled coil</keyword>
<evidence type="ECO:0000256" key="4">
    <source>
        <dbReference type="ARBA" id="ARBA00022475"/>
    </source>
</evidence>
<evidence type="ECO:0000259" key="18">
    <source>
        <dbReference type="PROSITE" id="PS50110"/>
    </source>
</evidence>
<keyword evidence="11" id="KW-1133">Transmembrane helix</keyword>
<evidence type="ECO:0000256" key="9">
    <source>
        <dbReference type="ARBA" id="ARBA00022777"/>
    </source>
</evidence>
<feature type="domain" description="HPt" evidence="21">
    <location>
        <begin position="1316"/>
        <end position="1417"/>
    </location>
</feature>
<feature type="modified residue" description="Phosphohistidine" evidence="14">
    <location>
        <position position="1355"/>
    </location>
</feature>
<dbReference type="InterPro" id="IPR003661">
    <property type="entry name" value="HisK_dim/P_dom"/>
</dbReference>
<evidence type="ECO:0000259" key="21">
    <source>
        <dbReference type="PROSITE" id="PS50894"/>
    </source>
</evidence>
<dbReference type="Gene3D" id="1.10.287.130">
    <property type="match status" value="1"/>
</dbReference>
<evidence type="ECO:0000313" key="22">
    <source>
        <dbReference type="EMBL" id="MDJ1493550.1"/>
    </source>
</evidence>
<keyword evidence="8" id="KW-0547">Nucleotide-binding</keyword>
<comment type="caution">
    <text evidence="22">The sequence shown here is derived from an EMBL/GenBank/DDBJ whole genome shotgun (WGS) entry which is preliminary data.</text>
</comment>
<dbReference type="PROSITE" id="PS50894">
    <property type="entry name" value="HPT"/>
    <property type="match status" value="1"/>
</dbReference>
<dbReference type="PRINTS" id="PR00344">
    <property type="entry name" value="BCTRLSENSOR"/>
</dbReference>
<evidence type="ECO:0000256" key="6">
    <source>
        <dbReference type="ARBA" id="ARBA00022679"/>
    </source>
</evidence>
<comment type="catalytic activity">
    <reaction evidence="1">
        <text>ATP + protein L-histidine = ADP + protein N-phospho-L-histidine.</text>
        <dbReference type="EC" id="2.7.13.3"/>
    </reaction>
</comment>
<keyword evidence="23" id="KW-1185">Reference proteome</keyword>
<evidence type="ECO:0000256" key="2">
    <source>
        <dbReference type="ARBA" id="ARBA00004651"/>
    </source>
</evidence>
<dbReference type="SUPFAM" id="SSF47384">
    <property type="entry name" value="Homodimeric domain of signal transducing histidine kinase"/>
    <property type="match status" value="1"/>
</dbReference>
<accession>A0ABT7CKN5</accession>
<name>A0ABT7CKN5_9BACT</name>
<keyword evidence="5 15" id="KW-0597">Phosphoprotein</keyword>
<dbReference type="CDD" id="cd00082">
    <property type="entry name" value="HisKA"/>
    <property type="match status" value="1"/>
</dbReference>
<dbReference type="SUPFAM" id="SSF55785">
    <property type="entry name" value="PYP-like sensor domain (PAS domain)"/>
    <property type="match status" value="5"/>
</dbReference>
<dbReference type="CDD" id="cd00130">
    <property type="entry name" value="PAS"/>
    <property type="match status" value="4"/>
</dbReference>
<reference evidence="22 23" key="1">
    <citation type="submission" date="2023-05" db="EMBL/GenBank/DDBJ databases">
        <authorList>
            <person name="Zhang X."/>
        </authorList>
    </citation>
    <scope>NUCLEOTIDE SEQUENCE [LARGE SCALE GENOMIC DNA]</scope>
    <source>
        <strain evidence="22 23">DM2B3-1</strain>
    </source>
</reference>
<dbReference type="CDD" id="cd00088">
    <property type="entry name" value="HPT"/>
    <property type="match status" value="1"/>
</dbReference>
<dbReference type="SMART" id="SM00388">
    <property type="entry name" value="HisKA"/>
    <property type="match status" value="1"/>
</dbReference>
<dbReference type="SUPFAM" id="SSF47226">
    <property type="entry name" value="Histidine-containing phosphotransfer domain, HPT domain"/>
    <property type="match status" value="1"/>
</dbReference>
<dbReference type="InterPro" id="IPR004358">
    <property type="entry name" value="Sig_transdc_His_kin-like_C"/>
</dbReference>
<feature type="domain" description="PAC" evidence="20">
    <location>
        <begin position="809"/>
        <end position="861"/>
    </location>
</feature>
<evidence type="ECO:0000259" key="20">
    <source>
        <dbReference type="PROSITE" id="PS50113"/>
    </source>
</evidence>
<dbReference type="InterPro" id="IPR000700">
    <property type="entry name" value="PAS-assoc_C"/>
</dbReference>
<feature type="domain" description="PAS" evidence="19">
    <location>
        <begin position="738"/>
        <end position="789"/>
    </location>
</feature>
<dbReference type="InterPro" id="IPR003594">
    <property type="entry name" value="HATPase_dom"/>
</dbReference>
<dbReference type="CDD" id="cd16922">
    <property type="entry name" value="HATPase_EvgS-ArcB-TorS-like"/>
    <property type="match status" value="1"/>
</dbReference>
<dbReference type="Pfam" id="PF08447">
    <property type="entry name" value="PAS_3"/>
    <property type="match status" value="1"/>
</dbReference>
<dbReference type="PROSITE" id="PS50112">
    <property type="entry name" value="PAS"/>
    <property type="match status" value="4"/>
</dbReference>
<dbReference type="InterPro" id="IPR036890">
    <property type="entry name" value="HATPase_C_sf"/>
</dbReference>
<evidence type="ECO:0000256" key="12">
    <source>
        <dbReference type="ARBA" id="ARBA00023012"/>
    </source>
</evidence>
<dbReference type="SMART" id="SM00086">
    <property type="entry name" value="PAC"/>
    <property type="match status" value="4"/>
</dbReference>
<dbReference type="PROSITE" id="PS50110">
    <property type="entry name" value="RESPONSE_REGULATORY"/>
    <property type="match status" value="1"/>
</dbReference>
<evidence type="ECO:0000259" key="17">
    <source>
        <dbReference type="PROSITE" id="PS50109"/>
    </source>
</evidence>
<dbReference type="NCBIfam" id="TIGR00229">
    <property type="entry name" value="sensory_box"/>
    <property type="match status" value="4"/>
</dbReference>
<feature type="domain" description="Response regulatory" evidence="18">
    <location>
        <begin position="1127"/>
        <end position="1250"/>
    </location>
</feature>
<dbReference type="InterPro" id="IPR013767">
    <property type="entry name" value="PAS_fold"/>
</dbReference>
<proteinExistence type="predicted"/>
<keyword evidence="13" id="KW-0472">Membrane</keyword>
<dbReference type="Pfam" id="PF00989">
    <property type="entry name" value="PAS"/>
    <property type="match status" value="1"/>
</dbReference>
<feature type="domain" description="PAS" evidence="19">
    <location>
        <begin position="318"/>
        <end position="388"/>
    </location>
</feature>
<dbReference type="InterPro" id="IPR001610">
    <property type="entry name" value="PAC"/>
</dbReference>
<dbReference type="InterPro" id="IPR000014">
    <property type="entry name" value="PAS"/>
</dbReference>
<gene>
    <name evidence="22" type="ORF">QNI19_11450</name>
</gene>
<dbReference type="Pfam" id="PF00512">
    <property type="entry name" value="HisKA"/>
    <property type="match status" value="1"/>
</dbReference>
<evidence type="ECO:0000256" key="16">
    <source>
        <dbReference type="SAM" id="Coils"/>
    </source>
</evidence>
<dbReference type="InterPro" id="IPR005467">
    <property type="entry name" value="His_kinase_dom"/>
</dbReference>
<dbReference type="Pfam" id="PF08448">
    <property type="entry name" value="PAS_4"/>
    <property type="match status" value="1"/>
</dbReference>
<evidence type="ECO:0000256" key="13">
    <source>
        <dbReference type="ARBA" id="ARBA00023136"/>
    </source>
</evidence>
<dbReference type="Pfam" id="PF13426">
    <property type="entry name" value="PAS_9"/>
    <property type="match status" value="2"/>
</dbReference>
<dbReference type="Pfam" id="PF13185">
    <property type="entry name" value="GAF_2"/>
    <property type="match status" value="1"/>
</dbReference>
<dbReference type="Gene3D" id="3.40.50.2300">
    <property type="match status" value="1"/>
</dbReference>
<dbReference type="InterPro" id="IPR001789">
    <property type="entry name" value="Sig_transdc_resp-reg_receiver"/>
</dbReference>
<feature type="domain" description="PAC" evidence="20">
    <location>
        <begin position="265"/>
        <end position="317"/>
    </location>
</feature>
<feature type="domain" description="PAS" evidence="19">
    <location>
        <begin position="59"/>
        <end position="106"/>
    </location>
</feature>
<feature type="domain" description="PAS" evidence="19">
    <location>
        <begin position="190"/>
        <end position="261"/>
    </location>
</feature>
<dbReference type="InterPro" id="IPR029016">
    <property type="entry name" value="GAF-like_dom_sf"/>
</dbReference>
<dbReference type="PANTHER" id="PTHR45339:SF1">
    <property type="entry name" value="HYBRID SIGNAL TRANSDUCTION HISTIDINE KINASE J"/>
    <property type="match status" value="1"/>
</dbReference>
<evidence type="ECO:0000259" key="19">
    <source>
        <dbReference type="PROSITE" id="PS50112"/>
    </source>
</evidence>
<dbReference type="EC" id="2.7.13.3" evidence="3"/>
<feature type="modified residue" description="4-aspartylphosphate" evidence="15">
    <location>
        <position position="1183"/>
    </location>
</feature>
<evidence type="ECO:0000256" key="11">
    <source>
        <dbReference type="ARBA" id="ARBA00022989"/>
    </source>
</evidence>
<feature type="domain" description="Histidine kinase" evidence="17">
    <location>
        <begin position="879"/>
        <end position="1100"/>
    </location>
</feature>
<dbReference type="InterPro" id="IPR013655">
    <property type="entry name" value="PAS_fold_3"/>
</dbReference>
<dbReference type="SUPFAM" id="SSF55874">
    <property type="entry name" value="ATPase domain of HSP90 chaperone/DNA topoisomerase II/histidine kinase"/>
    <property type="match status" value="1"/>
</dbReference>
<evidence type="ECO:0000256" key="15">
    <source>
        <dbReference type="PROSITE-ProRule" id="PRU00169"/>
    </source>
</evidence>
<dbReference type="Pfam" id="PF01627">
    <property type="entry name" value="Hpt"/>
    <property type="match status" value="1"/>
</dbReference>
<evidence type="ECO:0000256" key="3">
    <source>
        <dbReference type="ARBA" id="ARBA00012438"/>
    </source>
</evidence>
<evidence type="ECO:0000313" key="23">
    <source>
        <dbReference type="Proteomes" id="UP001228581"/>
    </source>
</evidence>
<dbReference type="SMART" id="SM00091">
    <property type="entry name" value="PAS"/>
    <property type="match status" value="4"/>
</dbReference>
<evidence type="ECO:0000256" key="8">
    <source>
        <dbReference type="ARBA" id="ARBA00022741"/>
    </source>
</evidence>
<dbReference type="InterPro" id="IPR008207">
    <property type="entry name" value="Sig_transdc_His_kin_Hpt_dom"/>
</dbReference>
<keyword evidence="7" id="KW-0812">Transmembrane</keyword>
<keyword evidence="12" id="KW-0902">Two-component regulatory system</keyword>
<dbReference type="Gene3D" id="1.20.120.160">
    <property type="entry name" value="HPT domain"/>
    <property type="match status" value="1"/>
</dbReference>